<sequence length="406" mass="44919">MNLFCFSLEGSMDSLYEAVQSSGDGPPPPIPSRSSSRSCSRSCSPAVLLEDNAKWRGSGRSVSIDQPPTHGTNSNKKKRRTHISKSASDNETLDNPVCNTAAWQPAKSQEDLAHVTNKHNEEVRRTKHRTETRGGKGATHSGTKKKEKPLLNPSVPTNGVTTESKATVKRHHKTGKKAGGRSSKDVSKKSHNPRVHSPSGTMSPPLGSQFLDVPYASRPDKRLYLGKCSTLPSQENATPGRYADMVSLPGGATPTHHQRWSNPGDSSPAWSTIQHTCRRPLTEYRAYSHEFSTLQAREWKGSQQPAMSQDGSLKRDREPQLPPKVQRSATQVDLLEPNVSVFRFYHLNCSVLVDTDMFLKVFVDTAYSPDRVYFKNLARSVDHLALYLISHQTDDYRSGVSGDDMI</sequence>
<keyword evidence="3" id="KW-1185">Reference proteome</keyword>
<feature type="region of interest" description="Disordered" evidence="1">
    <location>
        <begin position="249"/>
        <end position="269"/>
    </location>
</feature>
<proteinExistence type="predicted"/>
<reference evidence="2" key="1">
    <citation type="submission" date="2025-08" db="UniProtKB">
        <authorList>
            <consortium name="Ensembl"/>
        </authorList>
    </citation>
    <scope>IDENTIFICATION</scope>
</reference>
<evidence type="ECO:0000256" key="1">
    <source>
        <dbReference type="SAM" id="MobiDB-lite"/>
    </source>
</evidence>
<feature type="region of interest" description="Disordered" evidence="1">
    <location>
        <begin position="298"/>
        <end position="326"/>
    </location>
</feature>
<evidence type="ECO:0000313" key="3">
    <source>
        <dbReference type="Proteomes" id="UP000694383"/>
    </source>
</evidence>
<feature type="region of interest" description="Disordered" evidence="1">
    <location>
        <begin position="19"/>
        <end position="213"/>
    </location>
</feature>
<organism evidence="2 3">
    <name type="scientific">Oryzias sinensis</name>
    <name type="common">Chinese medaka</name>
    <dbReference type="NCBI Taxonomy" id="183150"/>
    <lineage>
        <taxon>Eukaryota</taxon>
        <taxon>Metazoa</taxon>
        <taxon>Chordata</taxon>
        <taxon>Craniata</taxon>
        <taxon>Vertebrata</taxon>
        <taxon>Euteleostomi</taxon>
        <taxon>Actinopterygii</taxon>
        <taxon>Neopterygii</taxon>
        <taxon>Teleostei</taxon>
        <taxon>Neoteleostei</taxon>
        <taxon>Acanthomorphata</taxon>
        <taxon>Ovalentaria</taxon>
        <taxon>Atherinomorphae</taxon>
        <taxon>Beloniformes</taxon>
        <taxon>Adrianichthyidae</taxon>
        <taxon>Oryziinae</taxon>
        <taxon>Oryzias</taxon>
    </lineage>
</organism>
<reference evidence="2" key="2">
    <citation type="submission" date="2025-09" db="UniProtKB">
        <authorList>
            <consortium name="Ensembl"/>
        </authorList>
    </citation>
    <scope>IDENTIFICATION</scope>
</reference>
<evidence type="ECO:0000313" key="2">
    <source>
        <dbReference type="Ensembl" id="ENSOSIP00000028144.1"/>
    </source>
</evidence>
<name>A0A8C7YFX2_9TELE</name>
<dbReference type="Ensembl" id="ENSOSIT00000029671.1">
    <property type="protein sequence ID" value="ENSOSIP00000028144.1"/>
    <property type="gene ID" value="ENSOSIG00000014687.1"/>
</dbReference>
<feature type="compositionally biased region" description="Polar residues" evidence="1">
    <location>
        <begin position="298"/>
        <end position="311"/>
    </location>
</feature>
<feature type="compositionally biased region" description="Polar residues" evidence="1">
    <location>
        <begin position="60"/>
        <end position="74"/>
    </location>
</feature>
<feature type="compositionally biased region" description="Polar residues" evidence="1">
    <location>
        <begin position="154"/>
        <end position="165"/>
    </location>
</feature>
<feature type="compositionally biased region" description="Polar residues" evidence="1">
    <location>
        <begin position="260"/>
        <end position="269"/>
    </location>
</feature>
<dbReference type="Proteomes" id="UP000694383">
    <property type="component" value="Unplaced"/>
</dbReference>
<feature type="compositionally biased region" description="Basic residues" evidence="1">
    <location>
        <begin position="167"/>
        <end position="179"/>
    </location>
</feature>
<dbReference type="GeneTree" id="ENSGT00980000202692"/>
<protein>
    <submittedName>
        <fullName evidence="2">Uncharacterized protein</fullName>
    </submittedName>
</protein>
<feature type="compositionally biased region" description="Basic and acidic residues" evidence="1">
    <location>
        <begin position="108"/>
        <end position="134"/>
    </location>
</feature>
<feature type="compositionally biased region" description="Low complexity" evidence="1">
    <location>
        <begin position="32"/>
        <end position="45"/>
    </location>
</feature>
<dbReference type="AlphaFoldDB" id="A0A8C7YFX2"/>
<accession>A0A8C7YFX2</accession>